<proteinExistence type="predicted"/>
<dbReference type="Proteomes" id="UP001215598">
    <property type="component" value="Unassembled WGS sequence"/>
</dbReference>
<feature type="compositionally biased region" description="Low complexity" evidence="1">
    <location>
        <begin position="185"/>
        <end position="197"/>
    </location>
</feature>
<evidence type="ECO:0000313" key="3">
    <source>
        <dbReference type="Proteomes" id="UP001215598"/>
    </source>
</evidence>
<name>A0AAD7HVA5_9AGAR</name>
<dbReference type="EMBL" id="JARKIB010000175">
    <property type="protein sequence ID" value="KAJ7728085.1"/>
    <property type="molecule type" value="Genomic_DNA"/>
</dbReference>
<accession>A0AAD7HVA5</accession>
<reference evidence="2" key="1">
    <citation type="submission" date="2023-03" db="EMBL/GenBank/DDBJ databases">
        <title>Massive genome expansion in bonnet fungi (Mycena s.s.) driven by repeated elements and novel gene families across ecological guilds.</title>
        <authorList>
            <consortium name="Lawrence Berkeley National Laboratory"/>
            <person name="Harder C.B."/>
            <person name="Miyauchi S."/>
            <person name="Viragh M."/>
            <person name="Kuo A."/>
            <person name="Thoen E."/>
            <person name="Andreopoulos B."/>
            <person name="Lu D."/>
            <person name="Skrede I."/>
            <person name="Drula E."/>
            <person name="Henrissat B."/>
            <person name="Morin E."/>
            <person name="Kohler A."/>
            <person name="Barry K."/>
            <person name="LaButti K."/>
            <person name="Morin E."/>
            <person name="Salamov A."/>
            <person name="Lipzen A."/>
            <person name="Mereny Z."/>
            <person name="Hegedus B."/>
            <person name="Baldrian P."/>
            <person name="Stursova M."/>
            <person name="Weitz H."/>
            <person name="Taylor A."/>
            <person name="Grigoriev I.V."/>
            <person name="Nagy L.G."/>
            <person name="Martin F."/>
            <person name="Kauserud H."/>
        </authorList>
    </citation>
    <scope>NUCLEOTIDE SEQUENCE</scope>
    <source>
        <strain evidence="2">CBHHK182m</strain>
    </source>
</reference>
<dbReference type="AlphaFoldDB" id="A0AAD7HVA5"/>
<sequence>MPSHFRLLKSRLESLSVHHLLCFVFRLQSRPRFPCYAQRAIPCSYVSPPSSACLVSPTRLRATLRYLRARVRALSYSCFALALPSFGFPPRMDSNTSRACFGLDPHPRRAPYSPSLLSVPVLASLAISLPTRAASLARLLASRPLPLSSLGPSTFLLLVLYPGPTIPGRTYHVRPPSAPPPPADPRSLPRFCTHSPTHPAPPPSRLTLPPPCPTPP</sequence>
<evidence type="ECO:0000313" key="2">
    <source>
        <dbReference type="EMBL" id="KAJ7728085.1"/>
    </source>
</evidence>
<protein>
    <submittedName>
        <fullName evidence="2">Uncharacterized protein</fullName>
    </submittedName>
</protein>
<evidence type="ECO:0000256" key="1">
    <source>
        <dbReference type="SAM" id="MobiDB-lite"/>
    </source>
</evidence>
<feature type="compositionally biased region" description="Pro residues" evidence="1">
    <location>
        <begin position="198"/>
        <end position="216"/>
    </location>
</feature>
<organism evidence="2 3">
    <name type="scientific">Mycena metata</name>
    <dbReference type="NCBI Taxonomy" id="1033252"/>
    <lineage>
        <taxon>Eukaryota</taxon>
        <taxon>Fungi</taxon>
        <taxon>Dikarya</taxon>
        <taxon>Basidiomycota</taxon>
        <taxon>Agaricomycotina</taxon>
        <taxon>Agaricomycetes</taxon>
        <taxon>Agaricomycetidae</taxon>
        <taxon>Agaricales</taxon>
        <taxon>Marasmiineae</taxon>
        <taxon>Mycenaceae</taxon>
        <taxon>Mycena</taxon>
    </lineage>
</organism>
<feature type="region of interest" description="Disordered" evidence="1">
    <location>
        <begin position="171"/>
        <end position="216"/>
    </location>
</feature>
<comment type="caution">
    <text evidence="2">The sequence shown here is derived from an EMBL/GenBank/DDBJ whole genome shotgun (WGS) entry which is preliminary data.</text>
</comment>
<keyword evidence="3" id="KW-1185">Reference proteome</keyword>
<gene>
    <name evidence="2" type="ORF">B0H16DRAFT_1734853</name>
</gene>